<feature type="coiled-coil region" evidence="1">
    <location>
        <begin position="1399"/>
        <end position="1426"/>
    </location>
</feature>
<proteinExistence type="predicted"/>
<accession>A0A2V1DSR1</accession>
<dbReference type="PANTHER" id="PTHR43941">
    <property type="entry name" value="STRUCTURAL MAINTENANCE OF CHROMOSOMES PROTEIN 2"/>
    <property type="match status" value="1"/>
</dbReference>
<feature type="compositionally biased region" description="Low complexity" evidence="2">
    <location>
        <begin position="608"/>
        <end position="617"/>
    </location>
</feature>
<feature type="region of interest" description="Disordered" evidence="2">
    <location>
        <begin position="1018"/>
        <end position="1079"/>
    </location>
</feature>
<feature type="compositionally biased region" description="Polar residues" evidence="2">
    <location>
        <begin position="201"/>
        <end position="225"/>
    </location>
</feature>
<feature type="compositionally biased region" description="Low complexity" evidence="2">
    <location>
        <begin position="1037"/>
        <end position="1056"/>
    </location>
</feature>
<keyword evidence="1" id="KW-0175">Coiled coil</keyword>
<evidence type="ECO:0000256" key="1">
    <source>
        <dbReference type="SAM" id="Coils"/>
    </source>
</evidence>
<reference evidence="3 4" key="1">
    <citation type="journal article" date="2018" name="Sci. Rep.">
        <title>Comparative genomics provides insights into the lifestyle and reveals functional heterogeneity of dark septate endophytic fungi.</title>
        <authorList>
            <person name="Knapp D.G."/>
            <person name="Nemeth J.B."/>
            <person name="Barry K."/>
            <person name="Hainaut M."/>
            <person name="Henrissat B."/>
            <person name="Johnson J."/>
            <person name="Kuo A."/>
            <person name="Lim J.H.P."/>
            <person name="Lipzen A."/>
            <person name="Nolan M."/>
            <person name="Ohm R.A."/>
            <person name="Tamas L."/>
            <person name="Grigoriev I.V."/>
            <person name="Spatafora J.W."/>
            <person name="Nagy L.G."/>
            <person name="Kovacs G.M."/>
        </authorList>
    </citation>
    <scope>NUCLEOTIDE SEQUENCE [LARGE SCALE GENOMIC DNA]</scope>
    <source>
        <strain evidence="3 4">DSE2036</strain>
    </source>
</reference>
<feature type="compositionally biased region" description="Low complexity" evidence="2">
    <location>
        <begin position="33"/>
        <end position="64"/>
    </location>
</feature>
<feature type="region of interest" description="Disordered" evidence="2">
    <location>
        <begin position="1437"/>
        <end position="1497"/>
    </location>
</feature>
<dbReference type="GO" id="GO:0000796">
    <property type="term" value="C:condensin complex"/>
    <property type="evidence" value="ECO:0007669"/>
    <property type="project" value="TreeGrafter"/>
</dbReference>
<dbReference type="GO" id="GO:0000793">
    <property type="term" value="C:condensed chromosome"/>
    <property type="evidence" value="ECO:0007669"/>
    <property type="project" value="TreeGrafter"/>
</dbReference>
<feature type="region of interest" description="Disordered" evidence="2">
    <location>
        <begin position="1125"/>
        <end position="1151"/>
    </location>
</feature>
<gene>
    <name evidence="3" type="ORF">DM02DRAFT_728584</name>
</gene>
<feature type="compositionally biased region" description="Low complexity" evidence="2">
    <location>
        <begin position="281"/>
        <end position="436"/>
    </location>
</feature>
<organism evidence="3 4">
    <name type="scientific">Periconia macrospinosa</name>
    <dbReference type="NCBI Taxonomy" id="97972"/>
    <lineage>
        <taxon>Eukaryota</taxon>
        <taxon>Fungi</taxon>
        <taxon>Dikarya</taxon>
        <taxon>Ascomycota</taxon>
        <taxon>Pezizomycotina</taxon>
        <taxon>Dothideomycetes</taxon>
        <taxon>Pleosporomycetidae</taxon>
        <taxon>Pleosporales</taxon>
        <taxon>Massarineae</taxon>
        <taxon>Periconiaceae</taxon>
        <taxon>Periconia</taxon>
    </lineage>
</organism>
<feature type="compositionally biased region" description="Polar residues" evidence="2">
    <location>
        <begin position="880"/>
        <end position="891"/>
    </location>
</feature>
<feature type="compositionally biased region" description="Polar residues" evidence="2">
    <location>
        <begin position="969"/>
        <end position="984"/>
    </location>
</feature>
<feature type="compositionally biased region" description="Low complexity" evidence="2">
    <location>
        <begin position="241"/>
        <end position="257"/>
    </location>
</feature>
<dbReference type="OrthoDB" id="1883964at2759"/>
<feature type="compositionally biased region" description="Basic and acidic residues" evidence="2">
    <location>
        <begin position="892"/>
        <end position="907"/>
    </location>
</feature>
<protein>
    <submittedName>
        <fullName evidence="3">Uncharacterized protein</fullName>
    </submittedName>
</protein>
<feature type="region of interest" description="Disordered" evidence="2">
    <location>
        <begin position="959"/>
        <end position="984"/>
    </location>
</feature>
<dbReference type="GO" id="GO:0003682">
    <property type="term" value="F:chromatin binding"/>
    <property type="evidence" value="ECO:0007669"/>
    <property type="project" value="TreeGrafter"/>
</dbReference>
<feature type="compositionally biased region" description="Basic and acidic residues" evidence="2">
    <location>
        <begin position="724"/>
        <end position="736"/>
    </location>
</feature>
<dbReference type="Proteomes" id="UP000244855">
    <property type="component" value="Unassembled WGS sequence"/>
</dbReference>
<dbReference type="Gene3D" id="1.20.5.170">
    <property type="match status" value="1"/>
</dbReference>
<feature type="region of interest" description="Disordered" evidence="2">
    <location>
        <begin position="802"/>
        <end position="821"/>
    </location>
</feature>
<dbReference type="GO" id="GO:0000785">
    <property type="term" value="C:chromatin"/>
    <property type="evidence" value="ECO:0007669"/>
    <property type="project" value="TreeGrafter"/>
</dbReference>
<feature type="compositionally biased region" description="Low complexity" evidence="2">
    <location>
        <begin position="148"/>
        <end position="164"/>
    </location>
</feature>
<feature type="compositionally biased region" description="Polar residues" evidence="2">
    <location>
        <begin position="443"/>
        <end position="481"/>
    </location>
</feature>
<feature type="compositionally biased region" description="Polar residues" evidence="2">
    <location>
        <begin position="135"/>
        <end position="147"/>
    </location>
</feature>
<evidence type="ECO:0000256" key="2">
    <source>
        <dbReference type="SAM" id="MobiDB-lite"/>
    </source>
</evidence>
<feature type="compositionally biased region" description="Polar residues" evidence="2">
    <location>
        <begin position="566"/>
        <end position="575"/>
    </location>
</feature>
<feature type="compositionally biased region" description="Polar residues" evidence="2">
    <location>
        <begin position="266"/>
        <end position="280"/>
    </location>
</feature>
<sequence>MQNYGQQPPAGYHRPGSTNSFANAPAPPPPQYGAPQAQNQWAAPAQNQTQNQGQQWGQAQQAGGYNPNVYGAMPGGYSQAQATPAHTAPSYPPQQDMPPPPPPKPTGFAAAVAQQQTSHNYGQQPAYGAQPPPQNTGYAQGIENYTSQGGYQAQAAPQQPYNSAAPPPPSQTPGGSYFPPSQGPPVPARPESIYGVGHPGISSTPAAAGSQPPQNQPYTQASTVPISGAYAPPSSDVPAWQSAQQQTQQPPIQGSGTYDYTRPGAESNTYPQGYQANTPTQQGQYGQMAQNQYPHQTPIQQQGQYGQQGNSQYPPQQHIQYNQNAQPAQNQTTQLPGQYPQQTPQPYNQVPPQSQTPQQSSQPPSQWAPPQSQTPQQSSSQPSQWAPPASQAYGQQPVQQPVQQPAQQQGWQQGYQSQGPYSNQQQYQGQNAGIQAPKPVSGHTGTTPPGFVNETSPQSQPVSPLAHQQTMSFGSVQTQSGLGRADSISSIALGGVQGVKKTETPKPAAVNALPARDDPSQFSALGLGGPSDWEHFGAEGDIDDEELLGAKKEHEAPGSVELPAQLPSSSVQSDFPSPPDQPLPLNVQRHDDYPTPDFSGRGTPTQPPRQQQVAQQQSFVMDDGGWAASSVPTQQPAHSYTSTEPYQDHVAHGINQGAPSHGHDTQMQQANEELRKANEELKDALKTKTDAYEALVKDVEKQKTDSRREVDELNVILATVRKHAETERNSSEEQLKALKATVEQSKSERDALLKDKEIEIERWKEDAEGKDNSVKEKESVIAELNKQLKERNSTIEELKKELETEKSKVPPKPTAADLVPDIDPWYAGSLERYIVMLRGEANEGLVEDKIKTFTAFMKAESGIRGLEYYNAPPPAPAVQEPTQHNVEQPTSVDKKPTAAPKHERKDLNVQVPQQPQSAEEDIQYSPGGRPMILRQTTIPFPENASAQSSANQLGTILTPTSSQDDDFNKNTTGMQSLPEQQPQPQYKAYVPPGVTQADSAQLLRRQSMPFTNVAPVAPLKAATPGTGDEIFFRGPASQTSSRPSSRPTVGTPSENTLPPPLSTPKPSNISTPTPTDKRDPLYILKSLLPAKISPSKPSPQLEKVRQKMNNVSSDTTFIATLTSSWEKTAEETRKKNSEARHKREGESEANTDQLFNDHEISYADIGAIEDEFKEKERVLKAQEDRAEYDSYDQSVFSEVYSTFQEQIKTLTDIYIDAESLLQTSVSGVKALEGGDSPTTKESLKLLRDVNAQIELRHENVVLAVVERDKRYKKTEIQPLYAAGNIAKMKAVEKHFENAEKQGVARAKIEKAQRLREFNTIVTEIVVEAIGVEQGEIEGIVEALRNISPSEGEPEIVSRANETIAALKSSTKSLLAHLHAFDVDLNNCDSEAAIAKARASNATANEIAELEKEKTKNEKELKDEFDRKVKVVDQDDGLGAGIVGEKKGTSGGTSGMPMAPLSPPVGQDEGLVRNSEEEEKRKRLEKALEAAKRRNGDL</sequence>
<dbReference type="GO" id="GO:0007076">
    <property type="term" value="P:mitotic chromosome condensation"/>
    <property type="evidence" value="ECO:0007669"/>
    <property type="project" value="TreeGrafter"/>
</dbReference>
<evidence type="ECO:0000313" key="4">
    <source>
        <dbReference type="Proteomes" id="UP000244855"/>
    </source>
</evidence>
<dbReference type="STRING" id="97972.A0A2V1DSR1"/>
<feature type="compositionally biased region" description="Pro residues" evidence="2">
    <location>
        <begin position="90"/>
        <end position="105"/>
    </location>
</feature>
<name>A0A2V1DSR1_9PLEO</name>
<keyword evidence="4" id="KW-1185">Reference proteome</keyword>
<evidence type="ECO:0000313" key="3">
    <source>
        <dbReference type="EMBL" id="PVI00370.1"/>
    </source>
</evidence>
<feature type="compositionally biased region" description="Basic and acidic residues" evidence="2">
    <location>
        <begin position="1127"/>
        <end position="1146"/>
    </location>
</feature>
<feature type="compositionally biased region" description="Polar residues" evidence="2">
    <location>
        <begin position="630"/>
        <end position="645"/>
    </location>
</feature>
<feature type="region of interest" description="Disordered" evidence="2">
    <location>
        <begin position="724"/>
        <end position="749"/>
    </location>
</feature>
<feature type="region of interest" description="Disordered" evidence="2">
    <location>
        <begin position="1"/>
        <end position="482"/>
    </location>
</feature>
<feature type="region of interest" description="Disordered" evidence="2">
    <location>
        <begin position="495"/>
        <end position="645"/>
    </location>
</feature>
<feature type="compositionally biased region" description="Basic and acidic residues" evidence="2">
    <location>
        <begin position="1469"/>
        <end position="1497"/>
    </location>
</feature>
<dbReference type="PANTHER" id="PTHR43941:SF1">
    <property type="entry name" value="STRUCTURAL MAINTENANCE OF CHROMOSOMES PROTEIN 2"/>
    <property type="match status" value="1"/>
</dbReference>
<dbReference type="EMBL" id="KZ805374">
    <property type="protein sequence ID" value="PVI00370.1"/>
    <property type="molecule type" value="Genomic_DNA"/>
</dbReference>
<feature type="region of interest" description="Disordered" evidence="2">
    <location>
        <begin position="870"/>
        <end position="927"/>
    </location>
</feature>